<keyword evidence="2" id="KW-1185">Reference proteome</keyword>
<organism evidence="1 2">
    <name type="scientific">Brevundimonas goettingensis</name>
    <dbReference type="NCBI Taxonomy" id="2774190"/>
    <lineage>
        <taxon>Bacteria</taxon>
        <taxon>Pseudomonadati</taxon>
        <taxon>Pseudomonadota</taxon>
        <taxon>Alphaproteobacteria</taxon>
        <taxon>Caulobacterales</taxon>
        <taxon>Caulobacteraceae</taxon>
        <taxon>Brevundimonas</taxon>
    </lineage>
</organism>
<name>A0A975C6T1_9CAUL</name>
<reference evidence="1" key="1">
    <citation type="submission" date="2020-09" db="EMBL/GenBank/DDBJ databases">
        <title>Brevundimonas sp. LVF2 isolated from a puddle in Goettingen, Germany.</title>
        <authorList>
            <person name="Friedrich I."/>
            <person name="Klassen A."/>
            <person name="Hannes N."/>
            <person name="Schneider D."/>
            <person name="Hertel R."/>
            <person name="Daniel R."/>
        </authorList>
    </citation>
    <scope>NUCLEOTIDE SEQUENCE</scope>
    <source>
        <strain evidence="1">LVF2</strain>
    </source>
</reference>
<protein>
    <submittedName>
        <fullName evidence="1">Uncharacterized protein</fullName>
    </submittedName>
</protein>
<proteinExistence type="predicted"/>
<dbReference type="AlphaFoldDB" id="A0A975C6T1"/>
<evidence type="ECO:0000313" key="1">
    <source>
        <dbReference type="EMBL" id="QTC93030.1"/>
    </source>
</evidence>
<evidence type="ECO:0000313" key="2">
    <source>
        <dbReference type="Proteomes" id="UP000663918"/>
    </source>
</evidence>
<dbReference type="Proteomes" id="UP000663918">
    <property type="component" value="Chromosome"/>
</dbReference>
<accession>A0A975C6T1</accession>
<dbReference type="EMBL" id="CP062222">
    <property type="protein sequence ID" value="QTC93030.1"/>
    <property type="molecule type" value="Genomic_DNA"/>
</dbReference>
<sequence>MSGRTLEPDVLGGAGAPDIPAVLEGRFADGVLVFTKFSEGGGHIDPIHYEGLVSTAGDEISGTWTIKADWSGTFRMQRRVVSAEKTVQREAAIRT</sequence>
<gene>
    <name evidence="1" type="ORF">IFJ75_09400</name>
</gene>
<dbReference type="KEGG" id="bgoe:IFJ75_09400"/>
<dbReference type="RefSeq" id="WP_207932308.1">
    <property type="nucleotide sequence ID" value="NZ_CP062222.1"/>
</dbReference>